<accession>A0A6J5PBB7</accession>
<keyword evidence="1" id="KW-0175">Coiled coil</keyword>
<dbReference type="EMBL" id="LR796790">
    <property type="protein sequence ID" value="CAB4166741.1"/>
    <property type="molecule type" value="Genomic_DNA"/>
</dbReference>
<name>A0A6J5PBB7_9CAUD</name>
<evidence type="ECO:0000313" key="2">
    <source>
        <dbReference type="EMBL" id="CAB4166741.1"/>
    </source>
</evidence>
<gene>
    <name evidence="2" type="ORF">UFOVP851_48</name>
</gene>
<proteinExistence type="predicted"/>
<evidence type="ECO:0000256" key="1">
    <source>
        <dbReference type="SAM" id="Coils"/>
    </source>
</evidence>
<organism evidence="2">
    <name type="scientific">uncultured Caudovirales phage</name>
    <dbReference type="NCBI Taxonomy" id="2100421"/>
    <lineage>
        <taxon>Viruses</taxon>
        <taxon>Duplodnaviria</taxon>
        <taxon>Heunggongvirae</taxon>
        <taxon>Uroviricota</taxon>
        <taxon>Caudoviricetes</taxon>
        <taxon>Peduoviridae</taxon>
        <taxon>Maltschvirus</taxon>
        <taxon>Maltschvirus maltsch</taxon>
    </lineage>
</organism>
<feature type="coiled-coil region" evidence="1">
    <location>
        <begin position="108"/>
        <end position="135"/>
    </location>
</feature>
<sequence length="403" mass="43753">MATNPILAALAGVNTNALETPYGLGLQGLAVAAPKMFNPYASTGQSLGVALGTGLTSALLAYQAKKQADEENMAMQPLILQALSAKNPEDVLKVTSAPGGEKLRDFALQTYLSKLEKQQAQETAAEERKADLAKALIGSQNISPEQAIKLASGEPLSSLTTEALAAAPASPVVEKLAEEEMPQSAPKIEALPDPYKVSAREFQAAKDRIAVQQKQYEMWDAKRKEKKDDFRNAAKDLDSDRWVSMNYEPIISSHNQIKQLIKDRGGINKLTQLDVNEIAKKVIKMTDASQITLGEFAAYAKTLGPIQERWKTQLESLATGSSPLPQSAIKEIVDYADSIAKVGNEAYNDKAAAISSQYGIEDSKKLMRAVPYKFPVEAESSKAQELQQLRDEYARLKAAKGIK</sequence>
<reference evidence="2" key="1">
    <citation type="submission" date="2020-04" db="EMBL/GenBank/DDBJ databases">
        <authorList>
            <person name="Chiriac C."/>
            <person name="Salcher M."/>
            <person name="Ghai R."/>
            <person name="Kavagutti S V."/>
        </authorList>
    </citation>
    <scope>NUCLEOTIDE SEQUENCE</scope>
</reference>
<protein>
    <submittedName>
        <fullName evidence="2">Uncharacterized protein</fullName>
    </submittedName>
</protein>